<dbReference type="AlphaFoldDB" id="A0A8B6DPD8"/>
<evidence type="ECO:0008006" key="5">
    <source>
        <dbReference type="Google" id="ProtNLM"/>
    </source>
</evidence>
<feature type="compositionally biased region" description="Basic and acidic residues" evidence="2">
    <location>
        <begin position="17"/>
        <end position="35"/>
    </location>
</feature>
<dbReference type="SUPFAM" id="SSF52266">
    <property type="entry name" value="SGNH hydrolase"/>
    <property type="match status" value="1"/>
</dbReference>
<protein>
    <recommendedName>
        <fullName evidence="5">SGNH hydrolase-type esterase domain-containing protein</fullName>
    </recommendedName>
</protein>
<accession>A0A8B6DPD8</accession>
<dbReference type="Gene3D" id="3.40.50.1110">
    <property type="entry name" value="SGNH hydrolase"/>
    <property type="match status" value="1"/>
</dbReference>
<evidence type="ECO:0000313" key="4">
    <source>
        <dbReference type="Proteomes" id="UP000596742"/>
    </source>
</evidence>
<evidence type="ECO:0000256" key="1">
    <source>
        <dbReference type="SAM" id="Coils"/>
    </source>
</evidence>
<feature type="region of interest" description="Disordered" evidence="2">
    <location>
        <begin position="358"/>
        <end position="388"/>
    </location>
</feature>
<feature type="coiled-coil region" evidence="1">
    <location>
        <begin position="145"/>
        <end position="172"/>
    </location>
</feature>
<keyword evidence="1" id="KW-0175">Coiled coil</keyword>
<reference evidence="3" key="1">
    <citation type="submission" date="2018-11" db="EMBL/GenBank/DDBJ databases">
        <authorList>
            <person name="Alioto T."/>
            <person name="Alioto T."/>
        </authorList>
    </citation>
    <scope>NUCLEOTIDE SEQUENCE</scope>
</reference>
<dbReference type="Proteomes" id="UP000596742">
    <property type="component" value="Unassembled WGS sequence"/>
</dbReference>
<proteinExistence type="predicted"/>
<evidence type="ECO:0000313" key="3">
    <source>
        <dbReference type="EMBL" id="VDI21876.1"/>
    </source>
</evidence>
<evidence type="ECO:0000256" key="2">
    <source>
        <dbReference type="SAM" id="MobiDB-lite"/>
    </source>
</evidence>
<sequence length="388" mass="43804">MQSTIDINTDHQGSQSEHSETSIKQSYTKDQHVNTDENGNYADNIKRLQFGLTETVSKLESSNSFNTEKILKAVTDCEKAIENIPQSIKQLKLTAVETIQPADVTALKKRCNYLKMKFSLLKSQLQTEKGNNVLLQEQFNTAIKHEQMKKKLDEAQDEILQLKSNISASLDEATTRSIQKELVREVPPAKPKLLFVGTSNIQGIHVEKLTQAADIKKVIQYTLDDTSEFLSTFTDTPDMLVLHSLTNDLKTKQPTQCIDRLFHIISEASSKWPLLKCVISFTTPRRDSITNFTNAQIINALLKQKFSGVDNIFFADHTNMLVNGNPNDNLLCEDKIHLNDKGISILASNIKRAIHTGLHIPLPPARPRSRSRQRPNRGRGRGRGRDYD</sequence>
<dbReference type="EMBL" id="UYJE01003726">
    <property type="protein sequence ID" value="VDI21876.1"/>
    <property type="molecule type" value="Genomic_DNA"/>
</dbReference>
<feature type="compositionally biased region" description="Polar residues" evidence="2">
    <location>
        <begin position="1"/>
        <end position="16"/>
    </location>
</feature>
<feature type="region of interest" description="Disordered" evidence="2">
    <location>
        <begin position="1"/>
        <end position="40"/>
    </location>
</feature>
<name>A0A8B6DPD8_MYTGA</name>
<feature type="compositionally biased region" description="Basic residues" evidence="2">
    <location>
        <begin position="367"/>
        <end position="382"/>
    </location>
</feature>
<comment type="caution">
    <text evidence="3">The sequence shown here is derived from an EMBL/GenBank/DDBJ whole genome shotgun (WGS) entry which is preliminary data.</text>
</comment>
<organism evidence="3 4">
    <name type="scientific">Mytilus galloprovincialis</name>
    <name type="common">Mediterranean mussel</name>
    <dbReference type="NCBI Taxonomy" id="29158"/>
    <lineage>
        <taxon>Eukaryota</taxon>
        <taxon>Metazoa</taxon>
        <taxon>Spiralia</taxon>
        <taxon>Lophotrochozoa</taxon>
        <taxon>Mollusca</taxon>
        <taxon>Bivalvia</taxon>
        <taxon>Autobranchia</taxon>
        <taxon>Pteriomorphia</taxon>
        <taxon>Mytilida</taxon>
        <taxon>Mytiloidea</taxon>
        <taxon>Mytilidae</taxon>
        <taxon>Mytilinae</taxon>
        <taxon>Mytilus</taxon>
    </lineage>
</organism>
<gene>
    <name evidence="3" type="ORF">MGAL_10B069633</name>
</gene>
<dbReference type="InterPro" id="IPR036514">
    <property type="entry name" value="SGNH_hydro_sf"/>
</dbReference>
<keyword evidence="4" id="KW-1185">Reference proteome</keyword>
<dbReference type="OrthoDB" id="6167938at2759"/>